<sequence length="65" mass="7467">MPSTVIAAIKYNEPKEILRIVFVSGSVYDYLKVPADLYRAMISAKSKGTFLNNKIKGFYSFRKMR</sequence>
<dbReference type="RefSeq" id="WP_237875424.1">
    <property type="nucleotide sequence ID" value="NZ_JAKLTR010000016.1"/>
</dbReference>
<dbReference type="Proteomes" id="UP001165367">
    <property type="component" value="Unassembled WGS sequence"/>
</dbReference>
<feature type="domain" description="KTSC" evidence="1">
    <location>
        <begin position="3"/>
        <end position="59"/>
    </location>
</feature>
<name>A0ABS9KX20_9BACT</name>
<dbReference type="InterPro" id="IPR025309">
    <property type="entry name" value="KTSC_dom"/>
</dbReference>
<reference evidence="2" key="1">
    <citation type="submission" date="2022-01" db="EMBL/GenBank/DDBJ databases">
        <authorList>
            <person name="Jo J.-H."/>
            <person name="Im W.-T."/>
        </authorList>
    </citation>
    <scope>NUCLEOTIDE SEQUENCE</scope>
    <source>
        <strain evidence="2">NA20</strain>
    </source>
</reference>
<evidence type="ECO:0000313" key="3">
    <source>
        <dbReference type="Proteomes" id="UP001165367"/>
    </source>
</evidence>
<protein>
    <submittedName>
        <fullName evidence="2">KTSC domain-containing protein</fullName>
    </submittedName>
</protein>
<gene>
    <name evidence="2" type="ORF">LZZ85_21500</name>
</gene>
<evidence type="ECO:0000313" key="2">
    <source>
        <dbReference type="EMBL" id="MCG2616887.1"/>
    </source>
</evidence>
<proteinExistence type="predicted"/>
<dbReference type="Pfam" id="PF13619">
    <property type="entry name" value="KTSC"/>
    <property type="match status" value="1"/>
</dbReference>
<organism evidence="2 3">
    <name type="scientific">Terrimonas ginsenosidimutans</name>
    <dbReference type="NCBI Taxonomy" id="2908004"/>
    <lineage>
        <taxon>Bacteria</taxon>
        <taxon>Pseudomonadati</taxon>
        <taxon>Bacteroidota</taxon>
        <taxon>Chitinophagia</taxon>
        <taxon>Chitinophagales</taxon>
        <taxon>Chitinophagaceae</taxon>
        <taxon>Terrimonas</taxon>
    </lineage>
</organism>
<comment type="caution">
    <text evidence="2">The sequence shown here is derived from an EMBL/GenBank/DDBJ whole genome shotgun (WGS) entry which is preliminary data.</text>
</comment>
<keyword evidence="3" id="KW-1185">Reference proteome</keyword>
<dbReference type="EMBL" id="JAKLTR010000016">
    <property type="protein sequence ID" value="MCG2616887.1"/>
    <property type="molecule type" value="Genomic_DNA"/>
</dbReference>
<evidence type="ECO:0000259" key="1">
    <source>
        <dbReference type="Pfam" id="PF13619"/>
    </source>
</evidence>
<accession>A0ABS9KX20</accession>